<evidence type="ECO:0000259" key="5">
    <source>
        <dbReference type="PROSITE" id="PS50977"/>
    </source>
</evidence>
<dbReference type="RefSeq" id="WP_234760595.1">
    <property type="nucleotide sequence ID" value="NZ_JAKEIP010000004.1"/>
</dbReference>
<sequence>MVGSPPHKTLREQKRELTRLRLLDAALETFHKNGYVQTTAEDIASAAGCSRATFYLHFNSKSAVMIGILERMWPDSVRSTESFADALLNGITRDDMRAEIRSQLATWNKHMGALSAFTVASATEPDVAAWRDDNLTTALTIVARRSGHRNPLSEDVLARMAILERMTHAAFELSTSGSGIVTDEQIVDYLSDLWTDLVGHPAWRTGGTSHQR</sequence>
<dbReference type="Gene3D" id="1.10.357.10">
    <property type="entry name" value="Tetracycline Repressor, domain 2"/>
    <property type="match status" value="1"/>
</dbReference>
<evidence type="ECO:0000313" key="6">
    <source>
        <dbReference type="EMBL" id="MCF1592304.1"/>
    </source>
</evidence>
<evidence type="ECO:0000256" key="2">
    <source>
        <dbReference type="ARBA" id="ARBA00023125"/>
    </source>
</evidence>
<protein>
    <submittedName>
        <fullName evidence="6">TetR/AcrR family transcriptional regulator</fullName>
    </submittedName>
</protein>
<dbReference type="InterPro" id="IPR050109">
    <property type="entry name" value="HTH-type_TetR-like_transc_reg"/>
</dbReference>
<dbReference type="InterPro" id="IPR001647">
    <property type="entry name" value="HTH_TetR"/>
</dbReference>
<feature type="DNA-binding region" description="H-T-H motif" evidence="4">
    <location>
        <begin position="39"/>
        <end position="58"/>
    </location>
</feature>
<dbReference type="InterPro" id="IPR036271">
    <property type="entry name" value="Tet_transcr_reg_TetR-rel_C_sf"/>
</dbReference>
<name>A0A9X1PU49_STRM4</name>
<dbReference type="Pfam" id="PF00440">
    <property type="entry name" value="TetR_N"/>
    <property type="match status" value="1"/>
</dbReference>
<keyword evidence="1" id="KW-0805">Transcription regulation</keyword>
<gene>
    <name evidence="6" type="ORF">L0P92_01785</name>
</gene>
<accession>A0A9X1PU49</accession>
<dbReference type="AlphaFoldDB" id="A0A9X1PU49"/>
<keyword evidence="3" id="KW-0804">Transcription</keyword>
<dbReference type="EMBL" id="JAKEIP010000004">
    <property type="protein sequence ID" value="MCF1592304.1"/>
    <property type="molecule type" value="Genomic_DNA"/>
</dbReference>
<reference evidence="6" key="1">
    <citation type="submission" date="2022-01" db="EMBL/GenBank/DDBJ databases">
        <title>Draft Genome Sequences of Seven Type Strains of the Genus Streptomyces.</title>
        <authorList>
            <person name="Aziz S."/>
            <person name="Coretto E."/>
            <person name="Chronakova A."/>
            <person name="Sproer C."/>
            <person name="Huber K."/>
            <person name="Nouioui I."/>
            <person name="Gross H."/>
        </authorList>
    </citation>
    <scope>NUCLEOTIDE SEQUENCE</scope>
    <source>
        <strain evidence="6">DSM 103493</strain>
    </source>
</reference>
<dbReference type="PRINTS" id="PR00455">
    <property type="entry name" value="HTHTETR"/>
</dbReference>
<comment type="caution">
    <text evidence="6">The sequence shown here is derived from an EMBL/GenBank/DDBJ whole genome shotgun (WGS) entry which is preliminary data.</text>
</comment>
<dbReference type="PANTHER" id="PTHR30055">
    <property type="entry name" value="HTH-TYPE TRANSCRIPTIONAL REGULATOR RUTR"/>
    <property type="match status" value="1"/>
</dbReference>
<dbReference type="GO" id="GO:0000976">
    <property type="term" value="F:transcription cis-regulatory region binding"/>
    <property type="evidence" value="ECO:0007669"/>
    <property type="project" value="TreeGrafter"/>
</dbReference>
<evidence type="ECO:0000256" key="3">
    <source>
        <dbReference type="ARBA" id="ARBA00023163"/>
    </source>
</evidence>
<evidence type="ECO:0000256" key="4">
    <source>
        <dbReference type="PROSITE-ProRule" id="PRU00335"/>
    </source>
</evidence>
<dbReference type="Gene3D" id="1.10.10.60">
    <property type="entry name" value="Homeodomain-like"/>
    <property type="match status" value="1"/>
</dbReference>
<organism evidence="6 7">
    <name type="scientific">Streptomyces muensis</name>
    <dbReference type="NCBI Taxonomy" id="1077944"/>
    <lineage>
        <taxon>Bacteria</taxon>
        <taxon>Bacillati</taxon>
        <taxon>Actinomycetota</taxon>
        <taxon>Actinomycetes</taxon>
        <taxon>Kitasatosporales</taxon>
        <taxon>Streptomycetaceae</taxon>
        <taxon>Streptomyces</taxon>
    </lineage>
</organism>
<evidence type="ECO:0000313" key="7">
    <source>
        <dbReference type="Proteomes" id="UP001139384"/>
    </source>
</evidence>
<dbReference type="InterPro" id="IPR009057">
    <property type="entry name" value="Homeodomain-like_sf"/>
</dbReference>
<dbReference type="GO" id="GO:0003700">
    <property type="term" value="F:DNA-binding transcription factor activity"/>
    <property type="evidence" value="ECO:0007669"/>
    <property type="project" value="TreeGrafter"/>
</dbReference>
<keyword evidence="2 4" id="KW-0238">DNA-binding</keyword>
<keyword evidence="7" id="KW-1185">Reference proteome</keyword>
<dbReference type="Proteomes" id="UP001139384">
    <property type="component" value="Unassembled WGS sequence"/>
</dbReference>
<feature type="domain" description="HTH tetR-type" evidence="5">
    <location>
        <begin position="16"/>
        <end position="76"/>
    </location>
</feature>
<dbReference type="SUPFAM" id="SSF48498">
    <property type="entry name" value="Tetracyclin repressor-like, C-terminal domain"/>
    <property type="match status" value="1"/>
</dbReference>
<dbReference type="PANTHER" id="PTHR30055:SF234">
    <property type="entry name" value="HTH-TYPE TRANSCRIPTIONAL REGULATOR BETI"/>
    <property type="match status" value="1"/>
</dbReference>
<dbReference type="PROSITE" id="PS50977">
    <property type="entry name" value="HTH_TETR_2"/>
    <property type="match status" value="1"/>
</dbReference>
<dbReference type="SUPFAM" id="SSF46689">
    <property type="entry name" value="Homeodomain-like"/>
    <property type="match status" value="1"/>
</dbReference>
<proteinExistence type="predicted"/>
<evidence type="ECO:0000256" key="1">
    <source>
        <dbReference type="ARBA" id="ARBA00023015"/>
    </source>
</evidence>